<proteinExistence type="predicted"/>
<accession>A0A8J4EB41</accession>
<keyword evidence="3" id="KW-1185">Reference proteome</keyword>
<sequence>MSQPKSYMGFDLAQLQLMPALGKFVEAIGQQMSGTNATYNGNVQLPSFLGAAAVAQQNQSAQSNTGFQQLTSFMGQSQAVTAAGAVQLIATQARMKAIAATATAKRFQVWPTGVVTPGPEQIAECAAHWSTWGPARLKQYWAQANAYTASINGQLTQAGALDQQIAGALIKVVTDTLGGFLQKKLTGDGGSAGLPVTPAAPGTVPGTGSRPVTLPAFTGGGADLAGGAGGLGGTVPAGAGLAGAGGFAGAGGVGGAGSGGFSPASINGSVNAAGAVSLAGGAAGTAGALGLGAAPATGAVAGTRAGMAGGMMPMTGAGAHRAAGGERAASTWLNEDDDPWGADGDAPTGVVG</sequence>
<evidence type="ECO:0000313" key="2">
    <source>
        <dbReference type="EMBL" id="GIJ68184.1"/>
    </source>
</evidence>
<dbReference type="EMBL" id="BOPH01000038">
    <property type="protein sequence ID" value="GIJ68184.1"/>
    <property type="molecule type" value="Genomic_DNA"/>
</dbReference>
<protein>
    <recommendedName>
        <fullName evidence="4">PPE family domain-containing protein</fullName>
    </recommendedName>
</protein>
<gene>
    <name evidence="2" type="ORF">Voc01_031010</name>
</gene>
<feature type="compositionally biased region" description="Low complexity" evidence="1">
    <location>
        <begin position="341"/>
        <end position="352"/>
    </location>
</feature>
<organism evidence="2 3">
    <name type="scientific">Virgisporangium ochraceum</name>
    <dbReference type="NCBI Taxonomy" id="65505"/>
    <lineage>
        <taxon>Bacteria</taxon>
        <taxon>Bacillati</taxon>
        <taxon>Actinomycetota</taxon>
        <taxon>Actinomycetes</taxon>
        <taxon>Micromonosporales</taxon>
        <taxon>Micromonosporaceae</taxon>
        <taxon>Virgisporangium</taxon>
    </lineage>
</organism>
<dbReference type="Proteomes" id="UP000635606">
    <property type="component" value="Unassembled WGS sequence"/>
</dbReference>
<reference evidence="2" key="1">
    <citation type="submission" date="2021-01" db="EMBL/GenBank/DDBJ databases">
        <title>Whole genome shotgun sequence of Virgisporangium ochraceum NBRC 16418.</title>
        <authorList>
            <person name="Komaki H."/>
            <person name="Tamura T."/>
        </authorList>
    </citation>
    <scope>NUCLEOTIDE SEQUENCE</scope>
    <source>
        <strain evidence="2">NBRC 16418</strain>
    </source>
</reference>
<evidence type="ECO:0000313" key="3">
    <source>
        <dbReference type="Proteomes" id="UP000635606"/>
    </source>
</evidence>
<name>A0A8J4EB41_9ACTN</name>
<feature type="region of interest" description="Disordered" evidence="1">
    <location>
        <begin position="333"/>
        <end position="352"/>
    </location>
</feature>
<dbReference type="AlphaFoldDB" id="A0A8J4EB41"/>
<comment type="caution">
    <text evidence="2">The sequence shown here is derived from an EMBL/GenBank/DDBJ whole genome shotgun (WGS) entry which is preliminary data.</text>
</comment>
<evidence type="ECO:0008006" key="4">
    <source>
        <dbReference type="Google" id="ProtNLM"/>
    </source>
</evidence>
<evidence type="ECO:0000256" key="1">
    <source>
        <dbReference type="SAM" id="MobiDB-lite"/>
    </source>
</evidence>